<dbReference type="InterPro" id="IPR025470">
    <property type="entry name" value="DUF4321"/>
</dbReference>
<name>A0A1F6D498_HANXR</name>
<dbReference type="Pfam" id="PF14209">
    <property type="entry name" value="DUF4321"/>
    <property type="match status" value="1"/>
</dbReference>
<evidence type="ECO:0008006" key="4">
    <source>
        <dbReference type="Google" id="ProtNLM"/>
    </source>
</evidence>
<dbReference type="EMBL" id="MFKF01000059">
    <property type="protein sequence ID" value="OGG55862.1"/>
    <property type="molecule type" value="Genomic_DNA"/>
</dbReference>
<evidence type="ECO:0000313" key="2">
    <source>
        <dbReference type="EMBL" id="OGG55862.1"/>
    </source>
</evidence>
<evidence type="ECO:0000256" key="1">
    <source>
        <dbReference type="SAM" id="Phobius"/>
    </source>
</evidence>
<feature type="transmembrane region" description="Helical" evidence="1">
    <location>
        <begin position="61"/>
        <end position="89"/>
    </location>
</feature>
<dbReference type="AlphaFoldDB" id="A0A1F6D498"/>
<reference evidence="2 3" key="1">
    <citation type="journal article" date="2016" name="Nat. Commun.">
        <title>Thousands of microbial genomes shed light on interconnected biogeochemical processes in an aquifer system.</title>
        <authorList>
            <person name="Anantharaman K."/>
            <person name="Brown C.T."/>
            <person name="Hug L.A."/>
            <person name="Sharon I."/>
            <person name="Castelle C.J."/>
            <person name="Probst A.J."/>
            <person name="Thomas B.C."/>
            <person name="Singh A."/>
            <person name="Wilkins M.J."/>
            <person name="Karaoz U."/>
            <person name="Brodie E.L."/>
            <person name="Williams K.H."/>
            <person name="Hubbard S.S."/>
            <person name="Banfield J.F."/>
        </authorList>
    </citation>
    <scope>NUCLEOTIDE SEQUENCE [LARGE SCALE GENOMIC DNA]</scope>
    <source>
        <strain evidence="3">RIFCSPLOWO2_12_FULL_64_10</strain>
    </source>
</reference>
<keyword evidence="1" id="KW-0812">Transmembrane</keyword>
<accession>A0A1F6D498</accession>
<protein>
    <recommendedName>
        <fullName evidence="4">DUF4321 domain-containing protein</fullName>
    </recommendedName>
</protein>
<comment type="caution">
    <text evidence="2">The sequence shown here is derived from an EMBL/GenBank/DDBJ whole genome shotgun (WGS) entry which is preliminary data.</text>
</comment>
<sequence>MGRWGVGRLIVALFVGVLIGNMAGEVLKLLFQAVGLSQSVVEKVLVDPLVQYEFFPSRVNLILLTFTFGFTLNFSLFSLLGMGLAWYYFKYSY</sequence>
<gene>
    <name evidence="2" type="ORF">A3F84_24940</name>
</gene>
<dbReference type="Proteomes" id="UP000178606">
    <property type="component" value="Unassembled WGS sequence"/>
</dbReference>
<proteinExistence type="predicted"/>
<organism evidence="2 3">
    <name type="scientific">Handelsmanbacteria sp. (strain RIFCSPLOWO2_12_FULL_64_10)</name>
    <dbReference type="NCBI Taxonomy" id="1817868"/>
    <lineage>
        <taxon>Bacteria</taxon>
        <taxon>Candidatus Handelsmaniibacteriota</taxon>
    </lineage>
</organism>
<evidence type="ECO:0000313" key="3">
    <source>
        <dbReference type="Proteomes" id="UP000178606"/>
    </source>
</evidence>
<keyword evidence="1" id="KW-1133">Transmembrane helix</keyword>
<keyword evidence="1" id="KW-0472">Membrane</keyword>